<evidence type="ECO:0000313" key="2">
    <source>
        <dbReference type="EMBL" id="MBB5744860.1"/>
    </source>
</evidence>
<dbReference type="Gene3D" id="3.30.565.40">
    <property type="entry name" value="Fervidobacterium nodosum Rt17-B1 like"/>
    <property type="match status" value="1"/>
</dbReference>
<dbReference type="AlphaFoldDB" id="A0A7W9CFT3"/>
<gene>
    <name evidence="2" type="ORF">GGR13_000432</name>
</gene>
<evidence type="ECO:0000256" key="1">
    <source>
        <dbReference type="SAM" id="SignalP"/>
    </source>
</evidence>
<dbReference type="Proteomes" id="UP000545037">
    <property type="component" value="Unassembled WGS sequence"/>
</dbReference>
<keyword evidence="3" id="KW-1185">Reference proteome</keyword>
<organism evidence="2 3">
    <name type="scientific">Brevundimonas variabilis</name>
    <dbReference type="NCBI Taxonomy" id="74312"/>
    <lineage>
        <taxon>Bacteria</taxon>
        <taxon>Pseudomonadati</taxon>
        <taxon>Pseudomonadota</taxon>
        <taxon>Alphaproteobacteria</taxon>
        <taxon>Caulobacterales</taxon>
        <taxon>Caulobacteraceae</taxon>
        <taxon>Brevundimonas</taxon>
    </lineage>
</organism>
<reference evidence="2 3" key="1">
    <citation type="submission" date="2020-08" db="EMBL/GenBank/DDBJ databases">
        <title>Genomic Encyclopedia of Type Strains, Phase IV (KMG-IV): sequencing the most valuable type-strain genomes for metagenomic binning, comparative biology and taxonomic classification.</title>
        <authorList>
            <person name="Goeker M."/>
        </authorList>
    </citation>
    <scope>NUCLEOTIDE SEQUENCE [LARGE SCALE GENOMIC DNA]</scope>
    <source>
        <strain evidence="2 3">DSM 4737</strain>
    </source>
</reference>
<feature type="signal peptide" evidence="1">
    <location>
        <begin position="1"/>
        <end position="18"/>
    </location>
</feature>
<sequence>MSVPAPIRLMILSAAVLATLSACNRDDEKAGAPASTATGAVVATAPATPLSYESKTPYAEVELTLDPAITAYPDLHAQLYQTAVRELNQFNEGAQADRTEAGGDAGQAAYSRTIALVPAAETQRLFALKHDVYEFTGGAHGNGVSTGILWDKTARRQIRPTDLFRAGADLKAMNTALCAAINAEKRTRGEGVEPVTADGDLWACPDASATPFTLAPGANGKAGGLLFLVGPYVVGPYVEGSYEVVVPTAAFAPLLAPDYTGEFG</sequence>
<dbReference type="EMBL" id="JACHOR010000001">
    <property type="protein sequence ID" value="MBB5744860.1"/>
    <property type="molecule type" value="Genomic_DNA"/>
</dbReference>
<proteinExistence type="predicted"/>
<comment type="caution">
    <text evidence="2">The sequence shown here is derived from an EMBL/GenBank/DDBJ whole genome shotgun (WGS) entry which is preliminary data.</text>
</comment>
<protein>
    <recommendedName>
        <fullName evidence="4">DUF3298 domain-containing protein</fullName>
    </recommendedName>
</protein>
<keyword evidence="1" id="KW-0732">Signal</keyword>
<name>A0A7W9CFT3_9CAUL</name>
<accession>A0A7W9CFT3</accession>
<evidence type="ECO:0008006" key="4">
    <source>
        <dbReference type="Google" id="ProtNLM"/>
    </source>
</evidence>
<feature type="chain" id="PRO_5030936676" description="DUF3298 domain-containing protein" evidence="1">
    <location>
        <begin position="19"/>
        <end position="264"/>
    </location>
</feature>
<evidence type="ECO:0000313" key="3">
    <source>
        <dbReference type="Proteomes" id="UP000545037"/>
    </source>
</evidence>
<dbReference type="RefSeq" id="WP_183211815.1">
    <property type="nucleotide sequence ID" value="NZ_JACHOR010000001.1"/>
</dbReference>